<feature type="domain" description="Nrap protein" evidence="9">
    <location>
        <begin position="831"/>
        <end position="947"/>
    </location>
</feature>
<accession>A0A1R0GQF9</accession>
<dbReference type="OrthoDB" id="10251401at2759"/>
<evidence type="ECO:0000259" key="7">
    <source>
        <dbReference type="Pfam" id="PF17403"/>
    </source>
</evidence>
<dbReference type="InterPro" id="IPR005554">
    <property type="entry name" value="NOL6/Upt22"/>
</dbReference>
<feature type="compositionally biased region" description="Polar residues" evidence="5">
    <location>
        <begin position="339"/>
        <end position="348"/>
    </location>
</feature>
<evidence type="ECO:0000256" key="5">
    <source>
        <dbReference type="SAM" id="MobiDB-lite"/>
    </source>
</evidence>
<dbReference type="GO" id="GO:0006409">
    <property type="term" value="P:tRNA export from nucleus"/>
    <property type="evidence" value="ECO:0007669"/>
    <property type="project" value="TreeGrafter"/>
</dbReference>
<dbReference type="Gene3D" id="3.30.70.3020">
    <property type="match status" value="1"/>
</dbReference>
<feature type="domain" description="Nrap protein" evidence="11">
    <location>
        <begin position="1247"/>
        <end position="1448"/>
    </location>
</feature>
<name>A0A1R0GQF9_9FUNG</name>
<keyword evidence="4" id="KW-0539">Nucleus</keyword>
<feature type="domain" description="Nrap protein" evidence="8">
    <location>
        <begin position="567"/>
        <end position="752"/>
    </location>
</feature>
<evidence type="ECO:0000313" key="12">
    <source>
        <dbReference type="EMBL" id="OLY79127.1"/>
    </source>
</evidence>
<dbReference type="GO" id="GO:0032040">
    <property type="term" value="C:small-subunit processome"/>
    <property type="evidence" value="ECO:0007669"/>
    <property type="project" value="TreeGrafter"/>
</dbReference>
<dbReference type="InterPro" id="IPR035370">
    <property type="entry name" value="Nrap_D5"/>
</dbReference>
<evidence type="ECO:0000256" key="3">
    <source>
        <dbReference type="ARBA" id="ARBA00022884"/>
    </source>
</evidence>
<feature type="domain" description="Nrap protein" evidence="10">
    <location>
        <begin position="1062"/>
        <end position="1233"/>
    </location>
</feature>
<dbReference type="Pfam" id="PF17405">
    <property type="entry name" value="Nrap_D4"/>
    <property type="match status" value="1"/>
</dbReference>
<dbReference type="Pfam" id="PF17406">
    <property type="entry name" value="Nrap_D5"/>
    <property type="match status" value="1"/>
</dbReference>
<dbReference type="InterPro" id="IPR035082">
    <property type="entry name" value="Nrap_D1"/>
</dbReference>
<keyword evidence="13" id="KW-1185">Reference proteome</keyword>
<comment type="subcellular location">
    <subcellularLocation>
        <location evidence="1">Nucleus</location>
        <location evidence="1">Nucleolus</location>
    </subcellularLocation>
</comment>
<gene>
    <name evidence="12" type="ORF">AYI68_g6812</name>
</gene>
<feature type="domain" description="Nrap protein" evidence="7">
    <location>
        <begin position="394"/>
        <end position="559"/>
    </location>
</feature>
<dbReference type="GO" id="GO:0034456">
    <property type="term" value="C:UTP-C complex"/>
    <property type="evidence" value="ECO:0007669"/>
    <property type="project" value="TreeGrafter"/>
</dbReference>
<dbReference type="Proteomes" id="UP000187455">
    <property type="component" value="Unassembled WGS sequence"/>
</dbReference>
<feature type="compositionally biased region" description="Acidic residues" evidence="5">
    <location>
        <begin position="60"/>
        <end position="72"/>
    </location>
</feature>
<sequence length="1451" mass="165335">MVKSSKRKIDSTDSDPATLKSFKGPTSSNVIKDEEVLKKLGGNGDKRSLNLNDEFSSDSNFDESDQDDEPESEYEKTKEEKSESNNSNKYTEGKKTSSDKLPSTDELRELANTPKIFNSNLIKLEIEEMLNETRIVPQTTKTKNLEILLKKLTGFIQNTPEIPELPLKQAIQNLYTNFKSNKNKEHTQYKIPFLKPALDTSNFIVKYQPPLKIAVVGSYALGLAVKTRFGFNVDIAVQMPNDLFLEKDYLNFRYFHKRSYYLGCLLSFLKDNNDLSDSLNFEYDYLRGDERLPIIVCYNKKETKNSNDFCFRIIPCISPDLFSRDKLSPSRNHIRPNYLKNSWDSNKTQSHDDSSNSSLLNPPTPNYNSSLLSEIQYFSHMNFLHNLCKQSPGFKDAVILIKIWISQRGFGKRVTNFSLRNGDTERNGSVNGFLLTMMLAWLICGHRDTSSKDIPILSTGLSSFQMFKAFLSFLSVNLLSSSKPEFEFKNSSQDESLKSNFTLSKFSENFDHVFIDPSGYLNLMSRAREWELRRLKIEATNSLHILSSEEEKGFFSVFIDYVDNPLCVYDHLFKIELDNLKYHIDQLMYSNFSCEQSSSFTWEMLDEANLVSYLQKQIVKVISRGLGNRLTLIEARQPELLNHLTKSGEKTESSEENSSKKISFLLGLIVDKSEASKLVTLGPYPPAVSENSENSAVECINFENLWGNKSELRRFKDGTIRLSTVWGSGQSTITERSAIVPKMASFLMMRHFRISSPSGILNSQELSVLNCENKIPESAIFLKVLGKGYGGRLFIPGVFLNKFLQTSDEFKCQKNSMKIDSFFSSPKPFLDFETTQKYFIEWTKKVISLGDELPLQISSVRTTSAFLRGTSVTVPKQTFDNNDTYLYPIDAILEFESSTKWPDEILAIQKVKAAFLQKLGDIYSSKNKGSTFNVVSRSYGHSDSESNSHVLVSGTAPLSVGSEEGPENSGDLLSHEQDLFLEIFDSNYTGFIYRIALKLDREKFFYDRIIKQYKVSTPLIKEVTSKKSKISALSKRIRHWNRVYEWRPKHHYEVESFSKTHYPAFSITCRLFKRWLSSHFLLIESGQGYISPYGVHGIPEEVAELLVACVFSNKSYDYKVYLGSPSTISSAFARVLELVSNYKFSDFPLLVDLNIDLEDNGLILKSNDAVDWIEAIEYFNNSKKSKFFGGMYIMTPKDQKCEWFGHISALATNQIRRLASASLNVLYESIEKDDLNLICKIFISPTNGFDFKLVLDPEFCTRINQSIAPEAFKRNQMQYLKSSDFTASKGKDIDRKSFQKKSISGSKSDNLDEFKNIELAKKDSDENHDGDNYESKPDNILEIASMNTDSNPFGDEKMVDFDPVSKLKSELDLIYDKSAVFFYDTYGGNTIYGLWNPSILKTVSNPIKFKANLGMNTIPSNNENQVSLNTEAILCEILNLGEDLINEVNVK</sequence>
<comment type="similarity">
    <text evidence="2">Belongs to the NRAP family.</text>
</comment>
<organism evidence="12 13">
    <name type="scientific">Smittium mucronatum</name>
    <dbReference type="NCBI Taxonomy" id="133383"/>
    <lineage>
        <taxon>Eukaryota</taxon>
        <taxon>Fungi</taxon>
        <taxon>Fungi incertae sedis</taxon>
        <taxon>Zoopagomycota</taxon>
        <taxon>Kickxellomycotina</taxon>
        <taxon>Harpellomycetes</taxon>
        <taxon>Harpellales</taxon>
        <taxon>Legeriomycetaceae</taxon>
        <taxon>Smittium</taxon>
    </lineage>
</organism>
<feature type="region of interest" description="Disordered" evidence="5">
    <location>
        <begin position="1"/>
        <end position="107"/>
    </location>
</feature>
<feature type="compositionally biased region" description="Low complexity" evidence="5">
    <location>
        <begin position="49"/>
        <end position="59"/>
    </location>
</feature>
<dbReference type="Gene3D" id="1.10.1410.10">
    <property type="match status" value="2"/>
</dbReference>
<evidence type="ECO:0000259" key="11">
    <source>
        <dbReference type="Pfam" id="PF17407"/>
    </source>
</evidence>
<evidence type="ECO:0000259" key="10">
    <source>
        <dbReference type="Pfam" id="PF17406"/>
    </source>
</evidence>
<dbReference type="Pfam" id="PF17403">
    <property type="entry name" value="Nrap_D2"/>
    <property type="match status" value="1"/>
</dbReference>
<dbReference type="Pfam" id="PF03813">
    <property type="entry name" value="Nrap"/>
    <property type="match status" value="1"/>
</dbReference>
<dbReference type="PANTHER" id="PTHR17972:SF0">
    <property type="entry name" value="NUCLEOLAR PROTEIN 6"/>
    <property type="match status" value="1"/>
</dbReference>
<evidence type="ECO:0000313" key="13">
    <source>
        <dbReference type="Proteomes" id="UP000187455"/>
    </source>
</evidence>
<evidence type="ECO:0000256" key="4">
    <source>
        <dbReference type="ARBA" id="ARBA00023242"/>
    </source>
</evidence>
<dbReference type="GO" id="GO:0003723">
    <property type="term" value="F:RNA binding"/>
    <property type="evidence" value="ECO:0007669"/>
    <property type="project" value="UniProtKB-KW"/>
</dbReference>
<dbReference type="Pfam" id="PF17404">
    <property type="entry name" value="Nrap_D3"/>
    <property type="match status" value="1"/>
</dbReference>
<dbReference type="PANTHER" id="PTHR17972">
    <property type="entry name" value="NUCLEOLAR RNA-ASSOCIATED PROTEIN"/>
    <property type="match status" value="1"/>
</dbReference>
<feature type="domain" description="Nrap protein" evidence="6">
    <location>
        <begin position="233"/>
        <end position="390"/>
    </location>
</feature>
<protein>
    <submittedName>
        <fullName evidence="12">Nucleolar protein 6</fullName>
    </submittedName>
</protein>
<dbReference type="Gene3D" id="3.30.70.3030">
    <property type="match status" value="1"/>
</dbReference>
<keyword evidence="3" id="KW-0694">RNA-binding</keyword>
<feature type="compositionally biased region" description="Basic and acidic residues" evidence="5">
    <location>
        <begin position="73"/>
        <end position="83"/>
    </location>
</feature>
<dbReference type="InterPro" id="IPR035369">
    <property type="entry name" value="Nrap_D4"/>
</dbReference>
<evidence type="ECO:0000259" key="8">
    <source>
        <dbReference type="Pfam" id="PF17404"/>
    </source>
</evidence>
<dbReference type="InterPro" id="IPR035371">
    <property type="entry name" value="Nrap_D6"/>
</dbReference>
<evidence type="ECO:0000259" key="9">
    <source>
        <dbReference type="Pfam" id="PF17405"/>
    </source>
</evidence>
<proteinExistence type="inferred from homology"/>
<evidence type="ECO:0000259" key="6">
    <source>
        <dbReference type="Pfam" id="PF03813"/>
    </source>
</evidence>
<evidence type="ECO:0000256" key="1">
    <source>
        <dbReference type="ARBA" id="ARBA00004604"/>
    </source>
</evidence>
<dbReference type="InterPro" id="IPR035368">
    <property type="entry name" value="Nrap_D3"/>
</dbReference>
<feature type="compositionally biased region" description="Basic and acidic residues" evidence="5">
    <location>
        <begin position="91"/>
        <end position="107"/>
    </location>
</feature>
<dbReference type="InterPro" id="IPR035367">
    <property type="entry name" value="Nrap_D2"/>
</dbReference>
<reference evidence="12 13" key="1">
    <citation type="journal article" date="2016" name="Mol. Biol. Evol.">
        <title>Genome-Wide Survey of Gut Fungi (Harpellales) Reveals the First Horizontally Transferred Ubiquitin Gene from a Mosquito Host.</title>
        <authorList>
            <person name="Wang Y."/>
            <person name="White M.M."/>
            <person name="Kvist S."/>
            <person name="Moncalvo J.M."/>
        </authorList>
    </citation>
    <scope>NUCLEOTIDE SEQUENCE [LARGE SCALE GENOMIC DNA]</scope>
    <source>
        <strain evidence="12 13">ALG-7-W6</strain>
    </source>
</reference>
<evidence type="ECO:0000256" key="2">
    <source>
        <dbReference type="ARBA" id="ARBA00006674"/>
    </source>
</evidence>
<feature type="compositionally biased region" description="Basic and acidic residues" evidence="5">
    <location>
        <begin position="31"/>
        <end position="48"/>
    </location>
</feature>
<dbReference type="STRING" id="133383.A0A1R0GQF9"/>
<feature type="region of interest" description="Disordered" evidence="5">
    <location>
        <begin position="338"/>
        <end position="362"/>
    </location>
</feature>
<dbReference type="Pfam" id="PF17407">
    <property type="entry name" value="Nrap_D6"/>
    <property type="match status" value="1"/>
</dbReference>
<dbReference type="EMBL" id="LSSL01004936">
    <property type="protein sequence ID" value="OLY79127.1"/>
    <property type="molecule type" value="Genomic_DNA"/>
</dbReference>
<dbReference type="GO" id="GO:0006364">
    <property type="term" value="P:rRNA processing"/>
    <property type="evidence" value="ECO:0007669"/>
    <property type="project" value="TreeGrafter"/>
</dbReference>
<comment type="caution">
    <text evidence="12">The sequence shown here is derived from an EMBL/GenBank/DDBJ whole genome shotgun (WGS) entry which is preliminary data.</text>
</comment>
<dbReference type="GO" id="GO:0032545">
    <property type="term" value="C:CURI complex"/>
    <property type="evidence" value="ECO:0007669"/>
    <property type="project" value="TreeGrafter"/>
</dbReference>